<evidence type="ECO:0000256" key="6">
    <source>
        <dbReference type="RuleBase" id="RU361124"/>
    </source>
</evidence>
<protein>
    <recommendedName>
        <fullName evidence="6">Enhancer of polycomb-like protein</fullName>
    </recommendedName>
</protein>
<feature type="compositionally biased region" description="Low complexity" evidence="7">
    <location>
        <begin position="374"/>
        <end position="387"/>
    </location>
</feature>
<feature type="compositionally biased region" description="Basic and acidic residues" evidence="7">
    <location>
        <begin position="805"/>
        <end position="829"/>
    </location>
</feature>
<feature type="domain" description="Enhancer of polycomb-like N-terminal" evidence="8">
    <location>
        <begin position="615"/>
        <end position="720"/>
    </location>
</feature>
<evidence type="ECO:0000256" key="2">
    <source>
        <dbReference type="ARBA" id="ARBA00008035"/>
    </source>
</evidence>
<feature type="region of interest" description="Disordered" evidence="7">
    <location>
        <begin position="67"/>
        <end position="94"/>
    </location>
</feature>
<dbReference type="AlphaFoldDB" id="A0AAV8GBT7"/>
<proteinExistence type="inferred from homology"/>
<accession>A0AAV8GBT7</accession>
<comment type="caution">
    <text evidence="9">The sequence shown here is derived from an EMBL/GenBank/DDBJ whole genome shotgun (WGS) entry which is preliminary data.</text>
</comment>
<dbReference type="Proteomes" id="UP001140206">
    <property type="component" value="Chromosome 2"/>
</dbReference>
<feature type="compositionally biased region" description="Basic residues" evidence="7">
    <location>
        <begin position="430"/>
        <end position="442"/>
    </location>
</feature>
<evidence type="ECO:0000259" key="8">
    <source>
        <dbReference type="Pfam" id="PF10513"/>
    </source>
</evidence>
<evidence type="ECO:0000256" key="1">
    <source>
        <dbReference type="ARBA" id="ARBA00004123"/>
    </source>
</evidence>
<dbReference type="InterPro" id="IPR024943">
    <property type="entry name" value="Enhancer_polycomb"/>
</dbReference>
<keyword evidence="3 6" id="KW-0805">Transcription regulation</keyword>
<comment type="similarity">
    <text evidence="2 6">Belongs to the enhancer of polycomb family.</text>
</comment>
<feature type="compositionally biased region" description="Polar residues" evidence="7">
    <location>
        <begin position="25"/>
        <end position="44"/>
    </location>
</feature>
<evidence type="ECO:0000256" key="5">
    <source>
        <dbReference type="ARBA" id="ARBA00023242"/>
    </source>
</evidence>
<dbReference type="GO" id="GO:0005634">
    <property type="term" value="C:nucleus"/>
    <property type="evidence" value="ECO:0007669"/>
    <property type="project" value="UniProtKB-SubCell"/>
</dbReference>
<feature type="compositionally biased region" description="Polar residues" evidence="7">
    <location>
        <begin position="481"/>
        <end position="492"/>
    </location>
</feature>
<dbReference type="InterPro" id="IPR019542">
    <property type="entry name" value="Enhancer_polycomb-like_N"/>
</dbReference>
<dbReference type="GO" id="GO:0035267">
    <property type="term" value="C:NuA4 histone acetyltransferase complex"/>
    <property type="evidence" value="ECO:0007669"/>
    <property type="project" value="InterPro"/>
</dbReference>
<feature type="region of interest" description="Disordered" evidence="7">
    <location>
        <begin position="470"/>
        <end position="510"/>
    </location>
</feature>
<comment type="subcellular location">
    <subcellularLocation>
        <location evidence="1 6">Nucleus</location>
    </subcellularLocation>
</comment>
<organism evidence="9 10">
    <name type="scientific">Rhynchospora pubera</name>
    <dbReference type="NCBI Taxonomy" id="906938"/>
    <lineage>
        <taxon>Eukaryota</taxon>
        <taxon>Viridiplantae</taxon>
        <taxon>Streptophyta</taxon>
        <taxon>Embryophyta</taxon>
        <taxon>Tracheophyta</taxon>
        <taxon>Spermatophyta</taxon>
        <taxon>Magnoliopsida</taxon>
        <taxon>Liliopsida</taxon>
        <taxon>Poales</taxon>
        <taxon>Cyperaceae</taxon>
        <taxon>Cyperoideae</taxon>
        <taxon>Rhynchosporeae</taxon>
        <taxon>Rhynchospora</taxon>
    </lineage>
</organism>
<feature type="compositionally biased region" description="Polar residues" evidence="7">
    <location>
        <begin position="392"/>
        <end position="403"/>
    </location>
</feature>
<evidence type="ECO:0000256" key="4">
    <source>
        <dbReference type="ARBA" id="ARBA00023163"/>
    </source>
</evidence>
<dbReference type="EMBL" id="JAMFTS010000002">
    <property type="protein sequence ID" value="KAJ4800741.1"/>
    <property type="molecule type" value="Genomic_DNA"/>
</dbReference>
<evidence type="ECO:0000313" key="10">
    <source>
        <dbReference type="Proteomes" id="UP001140206"/>
    </source>
</evidence>
<keyword evidence="10" id="KW-1185">Reference proteome</keyword>
<sequence>MPSVGTRRTTRVFVPKSKPSLRSDPLSQSPTAHIRSVKQNNINRQEADVADSDWLSLFNDWAKDRNTGAVADGLDPATAAEAPSGTAMEEKDEKTPDIVYTRKRARLNTPSSGSNGQSKRYGTVYIRKRKNKRPKIEAGDQREGFGLRLSDKKSVSLVQVYPTIVPRSSWDLARRVGVSENDITTRFKVTSVVLGVLVEMKCTQSSRIFLGFLLSVFRWIRSSSRAKIWRLISFLLKGPIARVFSVHGVHFLPLLEGRDDVVAGDFLPSIGVCKMHESSTTIPFLSLNFSSLPSYFTSLHLTISLRSLYIPIFLVRPSSYSSKDASISNVTVGDHANTCISKETTNVIGSCASSSKVSETPTGICASSSKVSETPVSTSASSSKASEFPVDTSASSSKVSETPSSRDKPVGYSTQALSPLPEFSTILHSSKLRGHQQRRRSSSRITRSAKSLAEKSLQAKQYATSIISSYRPKPLELPPDDTSQSGIDSDVSTPLGKHRRSSSVKSPVDRVHERQALAEAKQNIESVQCKANILVTLEDRCYREDDAILSMEESESSEWLICVTLQDNSKFRHKPNEMRPCVVNRFTHAYMWTVDEVMRLEFVEKLDWLLFKELHAECRVRNSREKEKEKEKEVGPVQIPTPGVSLVPGYNMGRVSDRFVLPDTYIRVLDDEVQRAMKKEGAIYEADSDDERWLYDFNGRGGSRRVTLEEFEMVISLLEKDAYSNPVGVGKIEGVFERCKELKRDDAVVGIYEYWLKRRNSKENAMVRFFQWEEKPVKVVQWAQKPYLKKKRSFKRQRSQVVARLKSEQTPHHDPAEDDSVRRAQEAEAAAKRTVESAIRLRTRAQTLMEQAELATYRAIMAVRISDALNRMPDSALDSQSDQDVMPFP</sequence>
<dbReference type="GO" id="GO:0006357">
    <property type="term" value="P:regulation of transcription by RNA polymerase II"/>
    <property type="evidence" value="ECO:0007669"/>
    <property type="project" value="InterPro"/>
</dbReference>
<dbReference type="Pfam" id="PF10513">
    <property type="entry name" value="EPL1"/>
    <property type="match status" value="1"/>
</dbReference>
<gene>
    <name evidence="9" type="ORF">LUZ62_051987</name>
</gene>
<dbReference type="PANTHER" id="PTHR14898">
    <property type="entry name" value="ENHANCER OF POLYCOMB"/>
    <property type="match status" value="1"/>
</dbReference>
<evidence type="ECO:0000313" key="9">
    <source>
        <dbReference type="EMBL" id="KAJ4800741.1"/>
    </source>
</evidence>
<evidence type="ECO:0000256" key="7">
    <source>
        <dbReference type="SAM" id="MobiDB-lite"/>
    </source>
</evidence>
<feature type="region of interest" description="Disordered" evidence="7">
    <location>
        <begin position="1"/>
        <end position="46"/>
    </location>
</feature>
<keyword evidence="5 6" id="KW-0539">Nucleus</keyword>
<feature type="region of interest" description="Disordered" evidence="7">
    <location>
        <begin position="800"/>
        <end position="829"/>
    </location>
</feature>
<keyword evidence="4 6" id="KW-0804">Transcription</keyword>
<evidence type="ECO:0000256" key="3">
    <source>
        <dbReference type="ARBA" id="ARBA00023015"/>
    </source>
</evidence>
<reference evidence="9" key="1">
    <citation type="submission" date="2022-08" db="EMBL/GenBank/DDBJ databases">
        <authorList>
            <person name="Marques A."/>
        </authorList>
    </citation>
    <scope>NUCLEOTIDE SEQUENCE</scope>
    <source>
        <strain evidence="9">RhyPub2mFocal</strain>
        <tissue evidence="9">Leaves</tissue>
    </source>
</reference>
<name>A0AAV8GBT7_9POAL</name>
<feature type="region of interest" description="Disordered" evidence="7">
    <location>
        <begin position="374"/>
        <end position="456"/>
    </location>
</feature>